<dbReference type="InterPro" id="IPR053150">
    <property type="entry name" value="Teicoplanin_resist-assoc"/>
</dbReference>
<comment type="caution">
    <text evidence="3">The sequence shown here is derived from an EMBL/GenBank/DDBJ whole genome shotgun (WGS) entry which is preliminary data.</text>
</comment>
<keyword evidence="1" id="KW-0812">Transmembrane</keyword>
<feature type="transmembrane region" description="Helical" evidence="1">
    <location>
        <begin position="128"/>
        <end position="148"/>
    </location>
</feature>
<dbReference type="EMBL" id="MZGX01000001">
    <property type="protein sequence ID" value="OPX46269.1"/>
    <property type="molecule type" value="Genomic_DNA"/>
</dbReference>
<keyword evidence="1" id="KW-1133">Transmembrane helix</keyword>
<name>A0A1V4SQU3_RUMHU</name>
<gene>
    <name evidence="3" type="ORF">CLHUN_00850</name>
</gene>
<organism evidence="3 4">
    <name type="scientific">Ruminiclostridium hungatei</name>
    <name type="common">Clostridium hungatei</name>
    <dbReference type="NCBI Taxonomy" id="48256"/>
    <lineage>
        <taxon>Bacteria</taxon>
        <taxon>Bacillati</taxon>
        <taxon>Bacillota</taxon>
        <taxon>Clostridia</taxon>
        <taxon>Eubacteriales</taxon>
        <taxon>Oscillospiraceae</taxon>
        <taxon>Ruminiclostridium</taxon>
    </lineage>
</organism>
<dbReference type="Proteomes" id="UP000191554">
    <property type="component" value="Unassembled WGS sequence"/>
</dbReference>
<feature type="transmembrane region" description="Helical" evidence="1">
    <location>
        <begin position="65"/>
        <end position="87"/>
    </location>
</feature>
<keyword evidence="1" id="KW-0472">Membrane</keyword>
<feature type="domain" description="VanZ-like" evidence="2">
    <location>
        <begin position="22"/>
        <end position="144"/>
    </location>
</feature>
<proteinExistence type="predicted"/>
<evidence type="ECO:0000256" key="1">
    <source>
        <dbReference type="SAM" id="Phobius"/>
    </source>
</evidence>
<dbReference type="PANTHER" id="PTHR36834:SF1">
    <property type="entry name" value="INTEGRAL MEMBRANE PROTEIN"/>
    <property type="match status" value="1"/>
</dbReference>
<dbReference type="Pfam" id="PF04892">
    <property type="entry name" value="VanZ"/>
    <property type="match status" value="1"/>
</dbReference>
<feature type="transmembrane region" description="Helical" evidence="1">
    <location>
        <begin position="99"/>
        <end position="116"/>
    </location>
</feature>
<dbReference type="AlphaFoldDB" id="A0A1V4SQU3"/>
<dbReference type="STRING" id="48256.CLHUN_00850"/>
<reference evidence="3 4" key="1">
    <citation type="submission" date="2017-03" db="EMBL/GenBank/DDBJ databases">
        <title>Genome sequence of Clostridium hungatei DSM 14427.</title>
        <authorList>
            <person name="Poehlein A."/>
            <person name="Daniel R."/>
        </authorList>
    </citation>
    <scope>NUCLEOTIDE SEQUENCE [LARGE SCALE GENOMIC DNA]</scope>
    <source>
        <strain evidence="3 4">DSM 14427</strain>
    </source>
</reference>
<accession>A0A1V4SQU3</accession>
<dbReference type="InterPro" id="IPR006976">
    <property type="entry name" value="VanZ-like"/>
</dbReference>
<protein>
    <submittedName>
        <fullName evidence="3">VanZ like family protein</fullName>
    </submittedName>
</protein>
<evidence type="ECO:0000313" key="4">
    <source>
        <dbReference type="Proteomes" id="UP000191554"/>
    </source>
</evidence>
<keyword evidence="4" id="KW-1185">Reference proteome</keyword>
<evidence type="ECO:0000259" key="2">
    <source>
        <dbReference type="Pfam" id="PF04892"/>
    </source>
</evidence>
<evidence type="ECO:0000313" key="3">
    <source>
        <dbReference type="EMBL" id="OPX46269.1"/>
    </source>
</evidence>
<sequence length="150" mass="16941">MGRSNKENMKKLAGRIALLLLAAYLLLLLYLTFFSPRYGRAAGLRGINLIPFSTIMQYLTGYMTTRSVIINLLGNIIAFMPMGFLLPLAFTSVRSFRRVLIISCLSTALVEITQYLTRSGISDIDDILLNVVGGILGYFLFKLFFYFLKF</sequence>
<dbReference type="RefSeq" id="WP_080062592.1">
    <property type="nucleotide sequence ID" value="NZ_MZGX01000001.1"/>
</dbReference>
<dbReference type="PANTHER" id="PTHR36834">
    <property type="entry name" value="MEMBRANE PROTEIN-RELATED"/>
    <property type="match status" value="1"/>
</dbReference>
<dbReference type="OrthoDB" id="4822551at2"/>